<proteinExistence type="predicted"/>
<keyword evidence="5" id="KW-1185">Reference proteome</keyword>
<evidence type="ECO:0000313" key="4">
    <source>
        <dbReference type="EMBL" id="GBP74638.1"/>
    </source>
</evidence>
<name>A0A4C1YF13_EUMVA</name>
<dbReference type="EMBL" id="BGZK01001216">
    <property type="protein sequence ID" value="GBP74638.1"/>
    <property type="molecule type" value="Genomic_DNA"/>
</dbReference>
<dbReference type="Proteomes" id="UP000299102">
    <property type="component" value="Unassembled WGS sequence"/>
</dbReference>
<evidence type="ECO:0000313" key="5">
    <source>
        <dbReference type="Proteomes" id="UP000299102"/>
    </source>
</evidence>
<dbReference type="GO" id="GO:0062129">
    <property type="term" value="C:chitin-based extracellular matrix"/>
    <property type="evidence" value="ECO:0007669"/>
    <property type="project" value="TreeGrafter"/>
</dbReference>
<sequence length="160" mass="17334">MSAVALISAAPQGQGTDSAATIVQQEYDQQIDGSYRYSYKTDNGIEAEETGTLKKASGPDAADVIVAQGGFSYTAPDGTQISVSYVADDEGGFKPEVTYSAFSEAKNDPDLFMTRREEKRTEIVMMQDDATSRSPLSDSSRTTIDEEMVVQQLEITVFDS</sequence>
<keyword evidence="1 3" id="KW-0193">Cuticle</keyword>
<accession>A0A4C1YF13</accession>
<dbReference type="PRINTS" id="PR00947">
    <property type="entry name" value="CUTICLE"/>
</dbReference>
<keyword evidence="2" id="KW-0732">Signal</keyword>
<organism evidence="4 5">
    <name type="scientific">Eumeta variegata</name>
    <name type="common">Bagworm moth</name>
    <name type="synonym">Eumeta japonica</name>
    <dbReference type="NCBI Taxonomy" id="151549"/>
    <lineage>
        <taxon>Eukaryota</taxon>
        <taxon>Metazoa</taxon>
        <taxon>Ecdysozoa</taxon>
        <taxon>Arthropoda</taxon>
        <taxon>Hexapoda</taxon>
        <taxon>Insecta</taxon>
        <taxon>Pterygota</taxon>
        <taxon>Neoptera</taxon>
        <taxon>Endopterygota</taxon>
        <taxon>Lepidoptera</taxon>
        <taxon>Glossata</taxon>
        <taxon>Ditrysia</taxon>
        <taxon>Tineoidea</taxon>
        <taxon>Psychidae</taxon>
        <taxon>Oiketicinae</taxon>
        <taxon>Eumeta</taxon>
    </lineage>
</organism>
<dbReference type="InterPro" id="IPR000618">
    <property type="entry name" value="Insect_cuticle"/>
</dbReference>
<dbReference type="PANTHER" id="PTHR10380:SF241">
    <property type="entry name" value="CUTICULAR PROTEIN 47EG-RELATED"/>
    <property type="match status" value="1"/>
</dbReference>
<evidence type="ECO:0000256" key="1">
    <source>
        <dbReference type="ARBA" id="ARBA00022460"/>
    </source>
</evidence>
<dbReference type="PANTHER" id="PTHR10380">
    <property type="entry name" value="CUTICLE PROTEIN"/>
    <property type="match status" value="1"/>
</dbReference>
<gene>
    <name evidence="4" type="ORF">EVAR_90776_1</name>
</gene>
<dbReference type="STRING" id="151549.A0A4C1YF13"/>
<dbReference type="PROSITE" id="PS00233">
    <property type="entry name" value="CHIT_BIND_RR_1"/>
    <property type="match status" value="1"/>
</dbReference>
<dbReference type="GO" id="GO:0008010">
    <property type="term" value="F:structural constituent of chitin-based larval cuticle"/>
    <property type="evidence" value="ECO:0007669"/>
    <property type="project" value="TreeGrafter"/>
</dbReference>
<dbReference type="AlphaFoldDB" id="A0A4C1YF13"/>
<dbReference type="Pfam" id="PF00379">
    <property type="entry name" value="Chitin_bind_4"/>
    <property type="match status" value="1"/>
</dbReference>
<dbReference type="OrthoDB" id="6593286at2759"/>
<dbReference type="InterPro" id="IPR050468">
    <property type="entry name" value="Cuticle_Struct_Prot"/>
</dbReference>
<evidence type="ECO:0000256" key="2">
    <source>
        <dbReference type="ARBA" id="ARBA00022729"/>
    </source>
</evidence>
<dbReference type="InterPro" id="IPR031311">
    <property type="entry name" value="CHIT_BIND_RR_consensus"/>
</dbReference>
<dbReference type="PROSITE" id="PS51155">
    <property type="entry name" value="CHIT_BIND_RR_2"/>
    <property type="match status" value="1"/>
</dbReference>
<reference evidence="4 5" key="1">
    <citation type="journal article" date="2019" name="Commun. Biol.">
        <title>The bagworm genome reveals a unique fibroin gene that provides high tensile strength.</title>
        <authorList>
            <person name="Kono N."/>
            <person name="Nakamura H."/>
            <person name="Ohtoshi R."/>
            <person name="Tomita M."/>
            <person name="Numata K."/>
            <person name="Arakawa K."/>
        </authorList>
    </citation>
    <scope>NUCLEOTIDE SEQUENCE [LARGE SCALE GENOMIC DNA]</scope>
</reference>
<protein>
    <submittedName>
        <fullName evidence="4">Endocuticle structural glycoprotein SgAbd-4</fullName>
    </submittedName>
</protein>
<comment type="caution">
    <text evidence="4">The sequence shown here is derived from an EMBL/GenBank/DDBJ whole genome shotgun (WGS) entry which is preliminary data.</text>
</comment>
<evidence type="ECO:0000256" key="3">
    <source>
        <dbReference type="PROSITE-ProRule" id="PRU00497"/>
    </source>
</evidence>